<gene>
    <name evidence="2" type="ORF">E5352_15225</name>
</gene>
<dbReference type="PANTHER" id="PTHR46922">
    <property type="entry name" value="DHHA1 DOMAIN PROTEIN"/>
    <property type="match status" value="1"/>
</dbReference>
<name>A0A4S2CXT4_STEMA</name>
<evidence type="ECO:0000259" key="1">
    <source>
        <dbReference type="Pfam" id="PF02272"/>
    </source>
</evidence>
<dbReference type="PANTHER" id="PTHR46922:SF4">
    <property type="entry name" value="DHHA1 DOMAIN PROTEIN"/>
    <property type="match status" value="1"/>
</dbReference>
<dbReference type="SUPFAM" id="SSF64182">
    <property type="entry name" value="DHH phosphoesterases"/>
    <property type="match status" value="2"/>
</dbReference>
<protein>
    <submittedName>
        <fullName evidence="2">Phosphohydrolase</fullName>
    </submittedName>
</protein>
<dbReference type="Gene3D" id="3.10.310.30">
    <property type="match status" value="1"/>
</dbReference>
<dbReference type="OrthoDB" id="10630at2"/>
<dbReference type="Pfam" id="PF02272">
    <property type="entry name" value="DHHA1"/>
    <property type="match status" value="1"/>
</dbReference>
<reference evidence="2 3" key="1">
    <citation type="submission" date="2019-04" db="EMBL/GenBank/DDBJ databases">
        <title>Microbes associate with the intestines of laboratory mice.</title>
        <authorList>
            <person name="Navarre W."/>
            <person name="Wong E."/>
            <person name="Huang K."/>
            <person name="Tropini C."/>
            <person name="Ng K."/>
            <person name="Yu B."/>
        </authorList>
    </citation>
    <scope>NUCLEOTIDE SEQUENCE [LARGE SCALE GENOMIC DNA]</scope>
    <source>
        <strain evidence="2 3">NM62_B4-13</strain>
    </source>
</reference>
<keyword evidence="2" id="KW-0378">Hydrolase</keyword>
<dbReference type="GO" id="GO:0003676">
    <property type="term" value="F:nucleic acid binding"/>
    <property type="evidence" value="ECO:0007669"/>
    <property type="project" value="InterPro"/>
</dbReference>
<dbReference type="RefSeq" id="WP_136006262.1">
    <property type="nucleotide sequence ID" value="NZ_SRYW01000015.1"/>
</dbReference>
<accession>A0A4S2CXT4</accession>
<dbReference type="AlphaFoldDB" id="A0A4S2CXT4"/>
<evidence type="ECO:0000313" key="2">
    <source>
        <dbReference type="EMBL" id="TGY32534.1"/>
    </source>
</evidence>
<dbReference type="InterPro" id="IPR038763">
    <property type="entry name" value="DHH_sf"/>
</dbReference>
<comment type="caution">
    <text evidence="2">The sequence shown here is derived from an EMBL/GenBank/DDBJ whole genome shotgun (WGS) entry which is preliminary data.</text>
</comment>
<organism evidence="2 3">
    <name type="scientific">Stenotrophomonas maltophilia</name>
    <name type="common">Pseudomonas maltophilia</name>
    <name type="synonym">Xanthomonas maltophilia</name>
    <dbReference type="NCBI Taxonomy" id="40324"/>
    <lineage>
        <taxon>Bacteria</taxon>
        <taxon>Pseudomonadati</taxon>
        <taxon>Pseudomonadota</taxon>
        <taxon>Gammaproteobacteria</taxon>
        <taxon>Lysobacterales</taxon>
        <taxon>Lysobacteraceae</taxon>
        <taxon>Stenotrophomonas</taxon>
        <taxon>Stenotrophomonas maltophilia group</taxon>
    </lineage>
</organism>
<sequence length="309" mass="34362">MKPLVIYHANCADGFTAAWAVRQAMDAEFHPGVYGEAPPEVAGRDLILVDFCYPPHVMLALQLVARSILVLDHHKSADADLPDNPLIADDQLTVVRIEGFDRDGDPTWRHFQGWVEQDKCEGIPKAMIYALFDMERSGAGIAWDFFHPGKARPALIDHVEDRDLWRFALHGTREIQAAVFSHPYRFEVWDQLMEAPTFELYQQGLCIERKHHKDVAELVGVAKRQMVIGHYDVPVASLPYTLASDAGHLMAQGQPFAACYYDKAAGRVFSLRSTDDGVDVSEVAALYGGGGHARAAGFTVPRDHELARA</sequence>
<feature type="domain" description="DHHA1" evidence="1">
    <location>
        <begin position="253"/>
        <end position="306"/>
    </location>
</feature>
<dbReference type="EMBL" id="SRYW01000015">
    <property type="protein sequence ID" value="TGY32534.1"/>
    <property type="molecule type" value="Genomic_DNA"/>
</dbReference>
<dbReference type="InterPro" id="IPR003156">
    <property type="entry name" value="DHHA1_dom"/>
</dbReference>
<evidence type="ECO:0000313" key="3">
    <source>
        <dbReference type="Proteomes" id="UP000306631"/>
    </source>
</evidence>
<dbReference type="Proteomes" id="UP000306631">
    <property type="component" value="Unassembled WGS sequence"/>
</dbReference>
<dbReference type="GO" id="GO:0016787">
    <property type="term" value="F:hydrolase activity"/>
    <property type="evidence" value="ECO:0007669"/>
    <property type="project" value="UniProtKB-KW"/>
</dbReference>
<proteinExistence type="predicted"/>